<evidence type="ECO:0000256" key="4">
    <source>
        <dbReference type="SAM" id="MobiDB-lite"/>
    </source>
</evidence>
<evidence type="ECO:0000256" key="1">
    <source>
        <dbReference type="ARBA" id="ARBA00022741"/>
    </source>
</evidence>
<keyword evidence="6" id="KW-0649">Protein kinase inhibitor</keyword>
<keyword evidence="1" id="KW-0547">Nucleotide-binding</keyword>
<dbReference type="InterPro" id="IPR003833">
    <property type="entry name" value="CT_C_D"/>
</dbReference>
<evidence type="ECO:0000313" key="6">
    <source>
        <dbReference type="EMBL" id="NIJ02888.1"/>
    </source>
</evidence>
<sequence length="254" mass="26838">MSPSTASPTEIHESGDSALRVVAISPDSEENWATVHRLASWLEDCGAEGLYGAVPTYDSVLVEFDSVLVSARQMRAFVKLGLTELGRAGGAAVAPRYFDVPVVYGGEYGPDLEKVAAHQGLTTDEVIRLHTGKTYTIRCLGAPAGSPMMDGPAFPRPVPRLKDPRLSVPAGAVSVAGRQAVIAPAAAPGGWCVIGQTPYSVLNIRREPLVPYRPGDILTFRQIQAEDFGGFAGMELQPSDLPAGRRSSDPGATP</sequence>
<protein>
    <submittedName>
        <fullName evidence="6">KipI family sensor histidine kinase inhibitor</fullName>
    </submittedName>
</protein>
<evidence type="ECO:0000259" key="5">
    <source>
        <dbReference type="SMART" id="SM00796"/>
    </source>
</evidence>
<evidence type="ECO:0000313" key="7">
    <source>
        <dbReference type="Proteomes" id="UP000802392"/>
    </source>
</evidence>
<dbReference type="Gene3D" id="2.40.100.10">
    <property type="entry name" value="Cyclophilin-like"/>
    <property type="match status" value="1"/>
</dbReference>
<reference evidence="6 7" key="1">
    <citation type="submission" date="2020-03" db="EMBL/GenBank/DDBJ databases">
        <title>Genomic Encyclopedia of Type Strains, Phase III (KMG-III): the genomes of soil and plant-associated and newly described type strains.</title>
        <authorList>
            <person name="Whitman W."/>
        </authorList>
    </citation>
    <scope>NUCLEOTIDE SEQUENCE [LARGE SCALE GENOMIC DNA]</scope>
    <source>
        <strain evidence="6 7">CECT 4207</strain>
    </source>
</reference>
<dbReference type="Proteomes" id="UP000802392">
    <property type="component" value="Unassembled WGS sequence"/>
</dbReference>
<dbReference type="Pfam" id="PF02682">
    <property type="entry name" value="CT_C_D"/>
    <property type="match status" value="1"/>
</dbReference>
<gene>
    <name evidence="6" type="ORF">FHR86_003236</name>
</gene>
<name>A0ABX0TK06_9MICC</name>
<dbReference type="PANTHER" id="PTHR34698:SF2">
    <property type="entry name" value="5-OXOPROLINASE SUBUNIT B"/>
    <property type="match status" value="1"/>
</dbReference>
<dbReference type="GO" id="GO:0004860">
    <property type="term" value="F:protein kinase inhibitor activity"/>
    <property type="evidence" value="ECO:0007669"/>
    <property type="project" value="UniProtKB-KW"/>
</dbReference>
<keyword evidence="3" id="KW-0067">ATP-binding</keyword>
<dbReference type="SUPFAM" id="SSF160467">
    <property type="entry name" value="PH0987 N-terminal domain-like"/>
    <property type="match status" value="1"/>
</dbReference>
<feature type="region of interest" description="Disordered" evidence="4">
    <location>
        <begin position="235"/>
        <end position="254"/>
    </location>
</feature>
<dbReference type="RefSeq" id="WP_167268578.1">
    <property type="nucleotide sequence ID" value="NZ_BAAAVO010000005.1"/>
</dbReference>
<evidence type="ECO:0000256" key="3">
    <source>
        <dbReference type="ARBA" id="ARBA00022840"/>
    </source>
</evidence>
<accession>A0ABX0TK06</accession>
<proteinExistence type="predicted"/>
<keyword evidence="7" id="KW-1185">Reference proteome</keyword>
<dbReference type="InterPro" id="IPR010016">
    <property type="entry name" value="PxpB"/>
</dbReference>
<dbReference type="SUPFAM" id="SSF50891">
    <property type="entry name" value="Cyclophilin-like"/>
    <property type="match status" value="1"/>
</dbReference>
<dbReference type="InterPro" id="IPR029000">
    <property type="entry name" value="Cyclophilin-like_dom_sf"/>
</dbReference>
<feature type="domain" description="Carboxyltransferase" evidence="5">
    <location>
        <begin position="9"/>
        <end position="212"/>
    </location>
</feature>
<dbReference type="PANTHER" id="PTHR34698">
    <property type="entry name" value="5-OXOPROLINASE SUBUNIT B"/>
    <property type="match status" value="1"/>
</dbReference>
<dbReference type="EMBL" id="JAAOZD010000007">
    <property type="protein sequence ID" value="NIJ02888.1"/>
    <property type="molecule type" value="Genomic_DNA"/>
</dbReference>
<organism evidence="6 7">
    <name type="scientific">Paenarthrobacter ilicis</name>
    <dbReference type="NCBI Taxonomy" id="43665"/>
    <lineage>
        <taxon>Bacteria</taxon>
        <taxon>Bacillati</taxon>
        <taxon>Actinomycetota</taxon>
        <taxon>Actinomycetes</taxon>
        <taxon>Micrococcales</taxon>
        <taxon>Micrococcaceae</taxon>
        <taxon>Paenarthrobacter</taxon>
    </lineage>
</organism>
<keyword evidence="2" id="KW-0378">Hydrolase</keyword>
<evidence type="ECO:0000256" key="2">
    <source>
        <dbReference type="ARBA" id="ARBA00022801"/>
    </source>
</evidence>
<dbReference type="SMART" id="SM00796">
    <property type="entry name" value="AHS1"/>
    <property type="match status" value="1"/>
</dbReference>
<comment type="caution">
    <text evidence="6">The sequence shown here is derived from an EMBL/GenBank/DDBJ whole genome shotgun (WGS) entry which is preliminary data.</text>
</comment>
<dbReference type="Gene3D" id="3.30.1360.40">
    <property type="match status" value="1"/>
</dbReference>